<protein>
    <recommendedName>
        <fullName evidence="7">Fe2OG dioxygenase domain-containing protein</fullName>
    </recommendedName>
</protein>
<accession>A0A8S4Q7T8</accession>
<proteinExistence type="predicted"/>
<reference evidence="8" key="1">
    <citation type="submission" date="2022-03" db="EMBL/GenBank/DDBJ databases">
        <authorList>
            <person name="Martin C."/>
        </authorList>
    </citation>
    <scope>NUCLEOTIDE SEQUENCE</scope>
</reference>
<sequence length="350" mass="40942">MRVVPRAHNTYYLHPRQFILDYTQYGLHVTYHNEEQFIEDYGQILHQKGCRATEQLNAVIVKIYNEIDRRKNLGKAALERIAIIKSSYKPLHEDVYTLKEKYLSNEFLKLVRHCKATGSTEHTVKQFMNTEKAESVFSMQVFTMDFCKVFIEEMEHFEKFDFPKGRPNTMNNYGILLNELGFDENFMKIFRSNYIEPIAKLLYPECTGTSLDTHKAFIVKYKPEEDTSLSFHYDNAEVTLNINLGKDFQDGQLYFGKMRQHNTETQKYSIIKNKPTIGILHRGQHMHGALPISDGERYNLIIWMRSSKVRNELCPMCDRKPELLHCEGRHDGFTSSSYPDVKTVDVCSTS</sequence>
<evidence type="ECO:0000259" key="7">
    <source>
        <dbReference type="PROSITE" id="PS51471"/>
    </source>
</evidence>
<keyword evidence="2" id="KW-0479">Metal-binding</keyword>
<dbReference type="PROSITE" id="PS51471">
    <property type="entry name" value="FE2OG_OXY"/>
    <property type="match status" value="1"/>
</dbReference>
<dbReference type="PANTHER" id="PTHR24014:SF4">
    <property type="entry name" value="2-OXOGLUTARATE AND IRON-DEPENDENT OXYGENASE DOMAIN-CONTAINING PROTEIN 2"/>
    <property type="match status" value="1"/>
</dbReference>
<evidence type="ECO:0000313" key="9">
    <source>
        <dbReference type="Proteomes" id="UP000749559"/>
    </source>
</evidence>
<keyword evidence="6" id="KW-0408">Iron</keyword>
<gene>
    <name evidence="8" type="ORF">OFUS_LOCUS24352</name>
</gene>
<evidence type="ECO:0000256" key="2">
    <source>
        <dbReference type="ARBA" id="ARBA00022723"/>
    </source>
</evidence>
<keyword evidence="5" id="KW-0560">Oxidoreductase</keyword>
<keyword evidence="4" id="KW-0223">Dioxygenase</keyword>
<dbReference type="Proteomes" id="UP000749559">
    <property type="component" value="Unassembled WGS sequence"/>
</dbReference>
<evidence type="ECO:0000256" key="5">
    <source>
        <dbReference type="ARBA" id="ARBA00023002"/>
    </source>
</evidence>
<evidence type="ECO:0000256" key="3">
    <source>
        <dbReference type="ARBA" id="ARBA00022896"/>
    </source>
</evidence>
<evidence type="ECO:0000313" key="8">
    <source>
        <dbReference type="EMBL" id="CAH1800472.1"/>
    </source>
</evidence>
<evidence type="ECO:0000256" key="6">
    <source>
        <dbReference type="ARBA" id="ARBA00023004"/>
    </source>
</evidence>
<comment type="cofactor">
    <cofactor evidence="1">
        <name>L-ascorbate</name>
        <dbReference type="ChEBI" id="CHEBI:38290"/>
    </cofactor>
</comment>
<keyword evidence="9" id="KW-1185">Reference proteome</keyword>
<dbReference type="GO" id="GO:0031418">
    <property type="term" value="F:L-ascorbic acid binding"/>
    <property type="evidence" value="ECO:0007669"/>
    <property type="project" value="UniProtKB-KW"/>
</dbReference>
<organism evidence="8 9">
    <name type="scientific">Owenia fusiformis</name>
    <name type="common">Polychaete worm</name>
    <dbReference type="NCBI Taxonomy" id="6347"/>
    <lineage>
        <taxon>Eukaryota</taxon>
        <taxon>Metazoa</taxon>
        <taxon>Spiralia</taxon>
        <taxon>Lophotrochozoa</taxon>
        <taxon>Annelida</taxon>
        <taxon>Polychaeta</taxon>
        <taxon>Sedentaria</taxon>
        <taxon>Canalipalpata</taxon>
        <taxon>Sabellida</taxon>
        <taxon>Oweniida</taxon>
        <taxon>Oweniidae</taxon>
        <taxon>Owenia</taxon>
    </lineage>
</organism>
<dbReference type="InterPro" id="IPR006620">
    <property type="entry name" value="Pro_4_hyd_alph"/>
</dbReference>
<name>A0A8S4Q7T8_OWEFU</name>
<feature type="domain" description="Fe2OG dioxygenase" evidence="7">
    <location>
        <begin position="212"/>
        <end position="306"/>
    </location>
</feature>
<comment type="caution">
    <text evidence="8">The sequence shown here is derived from an EMBL/GenBank/DDBJ whole genome shotgun (WGS) entry which is preliminary data.</text>
</comment>
<dbReference type="GO" id="GO:0005506">
    <property type="term" value="F:iron ion binding"/>
    <property type="evidence" value="ECO:0007669"/>
    <property type="project" value="InterPro"/>
</dbReference>
<dbReference type="Gene3D" id="2.60.120.620">
    <property type="entry name" value="q2cbj1_9rhob like domain"/>
    <property type="match status" value="1"/>
</dbReference>
<dbReference type="OrthoDB" id="1736837at2759"/>
<evidence type="ECO:0000256" key="1">
    <source>
        <dbReference type="ARBA" id="ARBA00001961"/>
    </source>
</evidence>
<dbReference type="GO" id="GO:0051213">
    <property type="term" value="F:dioxygenase activity"/>
    <property type="evidence" value="ECO:0007669"/>
    <property type="project" value="UniProtKB-KW"/>
</dbReference>
<dbReference type="Pfam" id="PF25238">
    <property type="entry name" value="OGFOD2-like"/>
    <property type="match status" value="1"/>
</dbReference>
<dbReference type="InterPro" id="IPR005123">
    <property type="entry name" value="Oxoglu/Fe-dep_dioxygenase_dom"/>
</dbReference>
<dbReference type="EMBL" id="CAIIXF020000012">
    <property type="protein sequence ID" value="CAH1800472.1"/>
    <property type="molecule type" value="Genomic_DNA"/>
</dbReference>
<dbReference type="GO" id="GO:0016705">
    <property type="term" value="F:oxidoreductase activity, acting on paired donors, with incorporation or reduction of molecular oxygen"/>
    <property type="evidence" value="ECO:0007669"/>
    <property type="project" value="InterPro"/>
</dbReference>
<evidence type="ECO:0000256" key="4">
    <source>
        <dbReference type="ARBA" id="ARBA00022964"/>
    </source>
</evidence>
<dbReference type="AlphaFoldDB" id="A0A8S4Q7T8"/>
<keyword evidence="3" id="KW-0847">Vitamin C</keyword>
<dbReference type="SMART" id="SM00702">
    <property type="entry name" value="P4Hc"/>
    <property type="match status" value="1"/>
</dbReference>
<dbReference type="PANTHER" id="PTHR24014">
    <property type="entry name" value="2-OXOGLUTARATE AND IRON-DEPENDENT OXYGENASE DOMAIN-CONTAINING PROTEIN 2"/>
    <property type="match status" value="1"/>
</dbReference>